<dbReference type="InterPro" id="IPR029442">
    <property type="entry name" value="GyrI-like"/>
</dbReference>
<evidence type="ECO:0000313" key="3">
    <source>
        <dbReference type="Proteomes" id="UP000622552"/>
    </source>
</evidence>
<gene>
    <name evidence="2" type="ORF">IW245_001112</name>
</gene>
<dbReference type="SUPFAM" id="SSF55136">
    <property type="entry name" value="Probable bacterial effector-binding domain"/>
    <property type="match status" value="1"/>
</dbReference>
<feature type="domain" description="GyrI-like small molecule binding" evidence="1">
    <location>
        <begin position="24"/>
        <end position="181"/>
    </location>
</feature>
<sequence length="193" mass="21423">MTSAVAKLDLARADRDYYTATAAPELREFGTRHYAAVDGRGAPEGPEYVAALEVLYPAAYGAKKRAKAQGRDFVVAKLEGLWWVESDLPPLEVPREEWHWTLLIRLPDFVTPDMVIGGARFARLTEGTVVQVMHTGPYANEPETLARMDAFMTARGLAHAGRHHEIYLSDPRRTAPEAMRTILRQPVLAAARG</sequence>
<dbReference type="InterPro" id="IPR011256">
    <property type="entry name" value="Reg_factor_effector_dom_sf"/>
</dbReference>
<dbReference type="Proteomes" id="UP000622552">
    <property type="component" value="Unassembled WGS sequence"/>
</dbReference>
<keyword evidence="3" id="KW-1185">Reference proteome</keyword>
<protein>
    <recommendedName>
        <fullName evidence="1">GyrI-like small molecule binding domain-containing protein</fullName>
    </recommendedName>
</protein>
<proteinExistence type="predicted"/>
<reference evidence="2" key="1">
    <citation type="submission" date="2020-11" db="EMBL/GenBank/DDBJ databases">
        <title>Sequencing the genomes of 1000 actinobacteria strains.</title>
        <authorList>
            <person name="Klenk H.-P."/>
        </authorList>
    </citation>
    <scope>NUCLEOTIDE SEQUENCE</scope>
    <source>
        <strain evidence="2">DSM 45356</strain>
    </source>
</reference>
<dbReference type="RefSeq" id="WP_197002097.1">
    <property type="nucleotide sequence ID" value="NZ_BONS01000004.1"/>
</dbReference>
<organism evidence="2 3">
    <name type="scientific">Longispora fulva</name>
    <dbReference type="NCBI Taxonomy" id="619741"/>
    <lineage>
        <taxon>Bacteria</taxon>
        <taxon>Bacillati</taxon>
        <taxon>Actinomycetota</taxon>
        <taxon>Actinomycetes</taxon>
        <taxon>Micromonosporales</taxon>
        <taxon>Micromonosporaceae</taxon>
        <taxon>Longispora</taxon>
    </lineage>
</organism>
<dbReference type="Pfam" id="PF06445">
    <property type="entry name" value="GyrI-like"/>
    <property type="match status" value="1"/>
</dbReference>
<accession>A0A8J7GFF5</accession>
<evidence type="ECO:0000259" key="1">
    <source>
        <dbReference type="Pfam" id="PF06445"/>
    </source>
</evidence>
<dbReference type="AlphaFoldDB" id="A0A8J7GFF5"/>
<dbReference type="EMBL" id="JADOUF010000001">
    <property type="protein sequence ID" value="MBG6134918.1"/>
    <property type="molecule type" value="Genomic_DNA"/>
</dbReference>
<dbReference type="Gene3D" id="3.20.80.10">
    <property type="entry name" value="Regulatory factor, effector binding domain"/>
    <property type="match status" value="1"/>
</dbReference>
<comment type="caution">
    <text evidence="2">The sequence shown here is derived from an EMBL/GenBank/DDBJ whole genome shotgun (WGS) entry which is preliminary data.</text>
</comment>
<evidence type="ECO:0000313" key="2">
    <source>
        <dbReference type="EMBL" id="MBG6134918.1"/>
    </source>
</evidence>
<name>A0A8J7GFF5_9ACTN</name>